<keyword evidence="3" id="KW-1185">Reference proteome</keyword>
<sequence>MTSLLKQYSDSSNFMARVELNRRFGINPYKWTLWLFDQIQFKKDAKILELGCGNGILWKSNLQKIPEDAHILLSDFSEGMLGDAKLTLGGAAERFEYEVIDAEQIPHPDNSFDVVIANLMLYHVPDRKKAISEISRVLKSGGVLYATTFGLNYMKELSDLVSNYDKNANCSLEPVARAFGLENGEKQLSESFGDIKLVKYEDGLEVTEAEPLVNYVLSFTRVKNVISGDKIIDFEDYIANILNENGKIQVEKKSGMFIAKRPY</sequence>
<dbReference type="PANTHER" id="PTHR43591">
    <property type="entry name" value="METHYLTRANSFERASE"/>
    <property type="match status" value="1"/>
</dbReference>
<evidence type="ECO:0000259" key="1">
    <source>
        <dbReference type="Pfam" id="PF08241"/>
    </source>
</evidence>
<keyword evidence="2" id="KW-0489">Methyltransferase</keyword>
<gene>
    <name evidence="2" type="ORF">ASJ80_03240</name>
</gene>
<dbReference type="Pfam" id="PF08241">
    <property type="entry name" value="Methyltransf_11"/>
    <property type="match status" value="1"/>
</dbReference>
<keyword evidence="2" id="KW-0808">Transferase</keyword>
<evidence type="ECO:0000313" key="2">
    <source>
        <dbReference type="EMBL" id="PAV04043.1"/>
    </source>
</evidence>
<dbReference type="Proteomes" id="UP000217784">
    <property type="component" value="Unassembled WGS sequence"/>
</dbReference>
<dbReference type="OrthoDB" id="1018at2157"/>
<organism evidence="2 3">
    <name type="scientific">Methanobacterium bryantii</name>
    <dbReference type="NCBI Taxonomy" id="2161"/>
    <lineage>
        <taxon>Archaea</taxon>
        <taxon>Methanobacteriati</taxon>
        <taxon>Methanobacteriota</taxon>
        <taxon>Methanomada group</taxon>
        <taxon>Methanobacteria</taxon>
        <taxon>Methanobacteriales</taxon>
        <taxon>Methanobacteriaceae</taxon>
        <taxon>Methanobacterium</taxon>
    </lineage>
</organism>
<dbReference type="SUPFAM" id="SSF53335">
    <property type="entry name" value="S-adenosyl-L-methionine-dependent methyltransferases"/>
    <property type="match status" value="1"/>
</dbReference>
<reference evidence="2 3" key="1">
    <citation type="journal article" date="2017" name="BMC Genomics">
        <title>Genomic analysis of methanogenic archaea reveals a shift towards energy conservation.</title>
        <authorList>
            <person name="Gilmore S.P."/>
            <person name="Henske J.K."/>
            <person name="Sexton J.A."/>
            <person name="Solomon K.V."/>
            <person name="Seppala S."/>
            <person name="Yoo J.I."/>
            <person name="Huyett L.M."/>
            <person name="Pressman A."/>
            <person name="Cogan J.Z."/>
            <person name="Kivenson V."/>
            <person name="Peng X."/>
            <person name="Tan Y."/>
            <person name="Valentine D.L."/>
            <person name="O'Malley M.A."/>
        </authorList>
    </citation>
    <scope>NUCLEOTIDE SEQUENCE [LARGE SCALE GENOMIC DNA]</scope>
    <source>
        <strain evidence="2 3">M.o.H.</strain>
    </source>
</reference>
<dbReference type="AlphaFoldDB" id="A0A2A2H429"/>
<name>A0A2A2H429_METBR</name>
<proteinExistence type="predicted"/>
<evidence type="ECO:0000313" key="3">
    <source>
        <dbReference type="Proteomes" id="UP000217784"/>
    </source>
</evidence>
<dbReference type="EMBL" id="LMVM01000033">
    <property type="protein sequence ID" value="PAV04043.1"/>
    <property type="molecule type" value="Genomic_DNA"/>
</dbReference>
<dbReference type="InterPro" id="IPR013216">
    <property type="entry name" value="Methyltransf_11"/>
</dbReference>
<comment type="caution">
    <text evidence="2">The sequence shown here is derived from an EMBL/GenBank/DDBJ whole genome shotgun (WGS) entry which is preliminary data.</text>
</comment>
<dbReference type="InterPro" id="IPR029063">
    <property type="entry name" value="SAM-dependent_MTases_sf"/>
</dbReference>
<feature type="domain" description="Methyltransferase type 11" evidence="1">
    <location>
        <begin position="48"/>
        <end position="145"/>
    </location>
</feature>
<accession>A0A2A2H429</accession>
<dbReference type="Gene3D" id="3.40.50.150">
    <property type="entry name" value="Vaccinia Virus protein VP39"/>
    <property type="match status" value="1"/>
</dbReference>
<dbReference type="CDD" id="cd02440">
    <property type="entry name" value="AdoMet_MTases"/>
    <property type="match status" value="1"/>
</dbReference>
<dbReference type="RefSeq" id="WP_069583737.1">
    <property type="nucleotide sequence ID" value="NZ_LMVM01000033.1"/>
</dbReference>
<protein>
    <submittedName>
        <fullName evidence="2">Methyltransferase type 11</fullName>
    </submittedName>
</protein>
<dbReference type="GO" id="GO:0008757">
    <property type="term" value="F:S-adenosylmethionine-dependent methyltransferase activity"/>
    <property type="evidence" value="ECO:0007669"/>
    <property type="project" value="InterPro"/>
</dbReference>
<dbReference type="GO" id="GO:0032259">
    <property type="term" value="P:methylation"/>
    <property type="evidence" value="ECO:0007669"/>
    <property type="project" value="UniProtKB-KW"/>
</dbReference>